<comment type="caution">
    <text evidence="2">The sequence shown here is derived from an EMBL/GenBank/DDBJ whole genome shotgun (WGS) entry which is preliminary data.</text>
</comment>
<protein>
    <submittedName>
        <fullName evidence="2">Uncharacterized protein</fullName>
    </submittedName>
</protein>
<reference evidence="2" key="1">
    <citation type="journal article" date="2023" name="Science">
        <title>Genome structures resolve the early diversification of teleost fishes.</title>
        <authorList>
            <person name="Parey E."/>
            <person name="Louis A."/>
            <person name="Montfort J."/>
            <person name="Bouchez O."/>
            <person name="Roques C."/>
            <person name="Iampietro C."/>
            <person name="Lluch J."/>
            <person name="Castinel A."/>
            <person name="Donnadieu C."/>
            <person name="Desvignes T."/>
            <person name="Floi Bucao C."/>
            <person name="Jouanno E."/>
            <person name="Wen M."/>
            <person name="Mejri S."/>
            <person name="Dirks R."/>
            <person name="Jansen H."/>
            <person name="Henkel C."/>
            <person name="Chen W.J."/>
            <person name="Zahm M."/>
            <person name="Cabau C."/>
            <person name="Klopp C."/>
            <person name="Thompson A.W."/>
            <person name="Robinson-Rechavi M."/>
            <person name="Braasch I."/>
            <person name="Lecointre G."/>
            <person name="Bobe J."/>
            <person name="Postlethwait J.H."/>
            <person name="Berthelot C."/>
            <person name="Roest Crollius H."/>
            <person name="Guiguen Y."/>
        </authorList>
    </citation>
    <scope>NUCLEOTIDE SEQUENCE</scope>
    <source>
        <strain evidence="2">NC1722</strain>
    </source>
</reference>
<dbReference type="EMBL" id="JAINUG010000016">
    <property type="protein sequence ID" value="KAJ8413315.1"/>
    <property type="molecule type" value="Genomic_DNA"/>
</dbReference>
<accession>A0AAD7T2Q3</accession>
<evidence type="ECO:0000313" key="3">
    <source>
        <dbReference type="Proteomes" id="UP001221898"/>
    </source>
</evidence>
<feature type="region of interest" description="Disordered" evidence="1">
    <location>
        <begin position="33"/>
        <end position="64"/>
    </location>
</feature>
<organism evidence="2 3">
    <name type="scientific">Aldrovandia affinis</name>
    <dbReference type="NCBI Taxonomy" id="143900"/>
    <lineage>
        <taxon>Eukaryota</taxon>
        <taxon>Metazoa</taxon>
        <taxon>Chordata</taxon>
        <taxon>Craniata</taxon>
        <taxon>Vertebrata</taxon>
        <taxon>Euteleostomi</taxon>
        <taxon>Actinopterygii</taxon>
        <taxon>Neopterygii</taxon>
        <taxon>Teleostei</taxon>
        <taxon>Notacanthiformes</taxon>
        <taxon>Halosauridae</taxon>
        <taxon>Aldrovandia</taxon>
    </lineage>
</organism>
<feature type="region of interest" description="Disordered" evidence="1">
    <location>
        <begin position="164"/>
        <end position="213"/>
    </location>
</feature>
<gene>
    <name evidence="2" type="ORF">AAFF_G00093110</name>
</gene>
<proteinExistence type="predicted"/>
<name>A0AAD7T2Q3_9TELE</name>
<sequence length="248" mass="26539">MCRILQVAVSSSPPHGADVSTCEPAALRGSLQHCTGDSSAAAPGRPVERPQRENRITRGDDDAQEVVDNPPAGLCVVQLTSLETPPIVWELRNPGPSLDDSLLARPNLEAVTESFVRRDFPFAVVRSGADSAPERGGSVPFRGPGTFMHLVSQHAPLLGIAPAETPQQPEQEGGAGGQRNPSPTQIAACAEHKGRDEPPPSPRSAERIHRSRLTQTRVRCGAPVFCAKAAPRKRTQCHLMSCEMRPCC</sequence>
<evidence type="ECO:0000313" key="2">
    <source>
        <dbReference type="EMBL" id="KAJ8413315.1"/>
    </source>
</evidence>
<keyword evidence="3" id="KW-1185">Reference proteome</keyword>
<feature type="compositionally biased region" description="Basic and acidic residues" evidence="1">
    <location>
        <begin position="190"/>
        <end position="208"/>
    </location>
</feature>
<evidence type="ECO:0000256" key="1">
    <source>
        <dbReference type="SAM" id="MobiDB-lite"/>
    </source>
</evidence>
<dbReference type="AlphaFoldDB" id="A0AAD7T2Q3"/>
<feature type="compositionally biased region" description="Basic and acidic residues" evidence="1">
    <location>
        <begin position="46"/>
        <end position="61"/>
    </location>
</feature>
<dbReference type="Proteomes" id="UP001221898">
    <property type="component" value="Unassembled WGS sequence"/>
</dbReference>